<dbReference type="InterPro" id="IPR036034">
    <property type="entry name" value="PDZ_sf"/>
</dbReference>
<name>N6UC15_DENPD</name>
<sequence length="178" mass="19412">VNDLFRGLGPIAIFSAKRHWSAPRLVQLHRGRTNEGFGFSVRGDAPVIIAIVEPGSLAEFGGVKEGDFIVSIGDKDVKWASHEELVALIKTAGDSLSLKLVTPMDRTYLKSLKSNQSKGSVSTHSSSSGVSSGMSSPSGSMAQHNHNNSKRLIHWNPFKRNHSTSREGKDFFENVILR</sequence>
<dbReference type="GO" id="GO:0051497">
    <property type="term" value="P:negative regulation of stress fiber assembly"/>
    <property type="evidence" value="ECO:0007669"/>
    <property type="project" value="TreeGrafter"/>
</dbReference>
<dbReference type="PROSITE" id="PS50106">
    <property type="entry name" value="PDZ"/>
    <property type="match status" value="1"/>
</dbReference>
<feature type="compositionally biased region" description="Low complexity" evidence="1">
    <location>
        <begin position="117"/>
        <end position="140"/>
    </location>
</feature>
<dbReference type="SMART" id="SM00228">
    <property type="entry name" value="PDZ"/>
    <property type="match status" value="1"/>
</dbReference>
<evidence type="ECO:0000256" key="1">
    <source>
        <dbReference type="SAM" id="MobiDB-lite"/>
    </source>
</evidence>
<dbReference type="SUPFAM" id="SSF50156">
    <property type="entry name" value="PDZ domain-like"/>
    <property type="match status" value="1"/>
</dbReference>
<dbReference type="CDD" id="cd06712">
    <property type="entry name" value="PDZ_rhophilin-like"/>
    <property type="match status" value="1"/>
</dbReference>
<proteinExistence type="predicted"/>
<gene>
    <name evidence="2" type="ORF">YQE_05329</name>
</gene>
<accession>N6UC15</accession>
<dbReference type="HOGENOM" id="CLU_1514254_0_0_1"/>
<dbReference type="Pfam" id="PF00595">
    <property type="entry name" value="PDZ"/>
    <property type="match status" value="1"/>
</dbReference>
<dbReference type="PANTHER" id="PTHR23031">
    <property type="entry name" value="RHOPHILIN"/>
    <property type="match status" value="1"/>
</dbReference>
<dbReference type="AlphaFoldDB" id="N6UC15"/>
<dbReference type="InterPro" id="IPR047138">
    <property type="entry name" value="RHPN1_2"/>
</dbReference>
<dbReference type="EMBL" id="KB740923">
    <property type="protein sequence ID" value="ENN78176.1"/>
    <property type="molecule type" value="Genomic_DNA"/>
</dbReference>
<evidence type="ECO:0000313" key="2">
    <source>
        <dbReference type="EMBL" id="ENN78176.1"/>
    </source>
</evidence>
<dbReference type="InterPro" id="IPR001478">
    <property type="entry name" value="PDZ"/>
</dbReference>
<reference evidence="2" key="1">
    <citation type="journal article" date="2013" name="Genome Biol.">
        <title>Draft genome of the mountain pine beetle, Dendroctonus ponderosae Hopkins, a major forest pest.</title>
        <authorList>
            <person name="Keeling C.I."/>
            <person name="Yuen M.M."/>
            <person name="Liao N.Y."/>
            <person name="Docking T.R."/>
            <person name="Chan S.K."/>
            <person name="Taylor G.A."/>
            <person name="Palmquist D.L."/>
            <person name="Jackman S.D."/>
            <person name="Nguyen A."/>
            <person name="Li M."/>
            <person name="Henderson H."/>
            <person name="Janes J.K."/>
            <person name="Zhao Y."/>
            <person name="Pandoh P."/>
            <person name="Moore R."/>
            <person name="Sperling F.A."/>
            <person name="Huber D.P."/>
            <person name="Birol I."/>
            <person name="Jones S.J."/>
            <person name="Bohlmann J."/>
        </authorList>
    </citation>
    <scope>NUCLEOTIDE SEQUENCE</scope>
</reference>
<dbReference type="OrthoDB" id="64867at2759"/>
<protein>
    <submittedName>
        <fullName evidence="2">Uncharacterized protein</fullName>
    </submittedName>
</protein>
<dbReference type="PANTHER" id="PTHR23031:SF15">
    <property type="entry name" value="LD12055P"/>
    <property type="match status" value="1"/>
</dbReference>
<feature type="non-terminal residue" evidence="2">
    <location>
        <position position="1"/>
    </location>
</feature>
<feature type="region of interest" description="Disordered" evidence="1">
    <location>
        <begin position="112"/>
        <end position="146"/>
    </location>
</feature>
<organism evidence="2">
    <name type="scientific">Dendroctonus ponderosae</name>
    <name type="common">Mountain pine beetle</name>
    <dbReference type="NCBI Taxonomy" id="77166"/>
    <lineage>
        <taxon>Eukaryota</taxon>
        <taxon>Metazoa</taxon>
        <taxon>Ecdysozoa</taxon>
        <taxon>Arthropoda</taxon>
        <taxon>Hexapoda</taxon>
        <taxon>Insecta</taxon>
        <taxon>Pterygota</taxon>
        <taxon>Neoptera</taxon>
        <taxon>Endopterygota</taxon>
        <taxon>Coleoptera</taxon>
        <taxon>Polyphaga</taxon>
        <taxon>Cucujiformia</taxon>
        <taxon>Curculionidae</taxon>
        <taxon>Scolytinae</taxon>
        <taxon>Dendroctonus</taxon>
    </lineage>
</organism>
<dbReference type="Gene3D" id="2.30.42.10">
    <property type="match status" value="1"/>
</dbReference>